<gene>
    <name evidence="3" type="ORF">GT003_15355</name>
</gene>
<dbReference type="Pfam" id="PF14607">
    <property type="entry name" value="GxDLY"/>
    <property type="match status" value="1"/>
</dbReference>
<dbReference type="InterPro" id="IPR032740">
    <property type="entry name" value="GxDLY"/>
</dbReference>
<sequence length="360" mass="40439">MERSVTEDELKWLSPDEPPFRIAGFAWWAKERKYRRLPVTAPGAIRDILNDLADNTSGGQIRFRTNATKLAIRVKLFAPNTAEHIPATAVNGFDCYVGAPGEQRYYGTTRFPHDADQYEYVFFEGREAEMRCVTLNFPLFQGVHEVRIGVNPGAGLAEYPAYASDRKVVLYGTSITQGGCASRPGMSYANILSRRFDREFINLGFSGNGQGDPEIARFMSEIDDPGCIVIDYDANNPTIDNLIRTMPEFLRILRSRHAEVPILVLSRIPYGYEHLLTTSREDRIARRNYQRDLVEQLRGQGDRFIAFCDGAELTGELWNECTVDGVHPTDLGFMRIADGLTPILQTLLNEGISTTGGIKK</sequence>
<protein>
    <recommendedName>
        <fullName evidence="5">SGNH hydrolase-type esterase domain-containing protein</fullName>
    </recommendedName>
</protein>
<accession>A0A7X4YPW5</accession>
<name>A0A7X4YPW5_9BACL</name>
<reference evidence="3 4" key="1">
    <citation type="submission" date="2020-01" db="EMBL/GenBank/DDBJ databases">
        <title>Paenibacillus soybeanensis sp. nov. isolated from the nodules of soybean (Glycine max(L.) Merr).</title>
        <authorList>
            <person name="Wang H."/>
        </authorList>
    </citation>
    <scope>NUCLEOTIDE SEQUENCE [LARGE SCALE GENOMIC DNA]</scope>
    <source>
        <strain evidence="3 4">DSM 23054</strain>
    </source>
</reference>
<feature type="domain" description="SGNH hydrolase-type esterase N-terminal" evidence="2">
    <location>
        <begin position="10"/>
        <end position="154"/>
    </location>
</feature>
<evidence type="ECO:0000259" key="1">
    <source>
        <dbReference type="Pfam" id="PF14606"/>
    </source>
</evidence>
<dbReference type="Proteomes" id="UP000558113">
    <property type="component" value="Unassembled WGS sequence"/>
</dbReference>
<evidence type="ECO:0000313" key="3">
    <source>
        <dbReference type="EMBL" id="NBC70376.1"/>
    </source>
</evidence>
<dbReference type="InterPro" id="IPR013830">
    <property type="entry name" value="SGNH_hydro"/>
</dbReference>
<dbReference type="PANTHER" id="PTHR30383">
    <property type="entry name" value="THIOESTERASE 1/PROTEASE 1/LYSOPHOSPHOLIPASE L1"/>
    <property type="match status" value="1"/>
</dbReference>
<dbReference type="AlphaFoldDB" id="A0A7X4YPW5"/>
<dbReference type="SUPFAM" id="SSF52266">
    <property type="entry name" value="SGNH hydrolase"/>
    <property type="match status" value="1"/>
</dbReference>
<keyword evidence="4" id="KW-1185">Reference proteome</keyword>
<evidence type="ECO:0008006" key="5">
    <source>
        <dbReference type="Google" id="ProtNLM"/>
    </source>
</evidence>
<dbReference type="InterPro" id="IPR051532">
    <property type="entry name" value="Ester_Hydrolysis_Enzymes"/>
</dbReference>
<organism evidence="3 4">
    <name type="scientific">Paenibacillus sacheonensis</name>
    <dbReference type="NCBI Taxonomy" id="742054"/>
    <lineage>
        <taxon>Bacteria</taxon>
        <taxon>Bacillati</taxon>
        <taxon>Bacillota</taxon>
        <taxon>Bacilli</taxon>
        <taxon>Bacillales</taxon>
        <taxon>Paenibacillaceae</taxon>
        <taxon>Paenibacillus</taxon>
    </lineage>
</organism>
<dbReference type="OrthoDB" id="5624617at2"/>
<dbReference type="Pfam" id="PF14606">
    <property type="entry name" value="Lipase_GDSL_3"/>
    <property type="match status" value="1"/>
</dbReference>
<dbReference type="EMBL" id="JAAAMU010000007">
    <property type="protein sequence ID" value="NBC70376.1"/>
    <property type="molecule type" value="Genomic_DNA"/>
</dbReference>
<feature type="domain" description="SGNH hydrolase-type esterase" evidence="1">
    <location>
        <begin position="166"/>
        <end position="345"/>
    </location>
</feature>
<dbReference type="Gene3D" id="3.40.50.1110">
    <property type="entry name" value="SGNH hydrolase"/>
    <property type="match status" value="1"/>
</dbReference>
<evidence type="ECO:0000259" key="2">
    <source>
        <dbReference type="Pfam" id="PF14607"/>
    </source>
</evidence>
<dbReference type="RefSeq" id="WP_161699263.1">
    <property type="nucleotide sequence ID" value="NZ_JAAAMU010000007.1"/>
</dbReference>
<dbReference type="InterPro" id="IPR036514">
    <property type="entry name" value="SGNH_hydro_sf"/>
</dbReference>
<evidence type="ECO:0000313" key="4">
    <source>
        <dbReference type="Proteomes" id="UP000558113"/>
    </source>
</evidence>
<dbReference type="Gene3D" id="2.60.120.260">
    <property type="entry name" value="Galactose-binding domain-like"/>
    <property type="match status" value="1"/>
</dbReference>
<proteinExistence type="predicted"/>
<dbReference type="PANTHER" id="PTHR30383:SF5">
    <property type="entry name" value="SGNH HYDROLASE-TYPE ESTERASE DOMAIN-CONTAINING PROTEIN"/>
    <property type="match status" value="1"/>
</dbReference>
<comment type="caution">
    <text evidence="3">The sequence shown here is derived from an EMBL/GenBank/DDBJ whole genome shotgun (WGS) entry which is preliminary data.</text>
</comment>
<dbReference type="GO" id="GO:0004622">
    <property type="term" value="F:phosphatidylcholine lysophospholipase activity"/>
    <property type="evidence" value="ECO:0007669"/>
    <property type="project" value="TreeGrafter"/>
</dbReference>